<evidence type="ECO:0000313" key="1">
    <source>
        <dbReference type="EMBL" id="KAK7757635.1"/>
    </source>
</evidence>
<dbReference type="EMBL" id="JAKJXP020000001">
    <property type="protein sequence ID" value="KAK7757635.1"/>
    <property type="molecule type" value="Genomic_DNA"/>
</dbReference>
<reference evidence="1 2" key="1">
    <citation type="submission" date="2024-02" db="EMBL/GenBank/DDBJ databases">
        <title>De novo assembly and annotation of 12 fungi associated with fruit tree decline syndrome in Ontario, Canada.</title>
        <authorList>
            <person name="Sulman M."/>
            <person name="Ellouze W."/>
            <person name="Ilyukhin E."/>
        </authorList>
    </citation>
    <scope>NUCLEOTIDE SEQUENCE [LARGE SCALE GENOMIC DNA]</scope>
    <source>
        <strain evidence="1 2">M11/M66-122</strain>
    </source>
</reference>
<sequence length="667" mass="76623">MDERMMMIRQRALLRSGKFRHAMPFPKLLVPLTFDRVMKGRAIAAESSRLLALPVELLSFIVQYIAADKGALANLARVNSDCRQLARSCQFHCLNLELNVRAFRILDVLRKENVEKLTSREKLARRPSLGACVCHLRVNCCNYDSEDPNDPKANKSPTRGLQFVEYHRDMYLDPILFDSEDATKSIDQAMSIHTRNIGVRFPPLGFIDHYTPLPFHDATINPRCFDYGLNYSVQSMKSFMPDILGAISNLPHLKSLSLLNCSLSDDLVDSLTRSSVTHLRLFGVIRNNLRLAPGRGAWRLESLGISFQIDSNGGEKSDISPFCGRLLSLCCSTLRFLKLEKYPRDLLHEPPPSWFHHKSPKLRMQKPLPLWFNLEFPKLRTLLLFGGVSLAPSSLACLLQASLHNLRIQYCDGDEMIIRTLSRVKKHPTLKTLIIEWLRSPGPKDLDFIRENTGIQSLVLIGWTHPTFKLHVANLLEHHKGLRLLSLNWENDSFDSEEVIIELESLTSIEVLHLNISDTERWHIDHAEISRHLSSLTNLKRLIYEGDYYHPGGFDIYFPDDLERDEQEWLAHILMLHPLSMDNIQPGHHDRMLHHAETYMDTFPKLERLHVGRLLITIKKDKNGHRRPLVMDTTAVRERGYDFVSSELGLEGPVSNEWYVKTVVHEP</sequence>
<dbReference type="InterPro" id="IPR032675">
    <property type="entry name" value="LRR_dom_sf"/>
</dbReference>
<dbReference type="Proteomes" id="UP001320420">
    <property type="component" value="Unassembled WGS sequence"/>
</dbReference>
<dbReference type="AlphaFoldDB" id="A0AAN9UXZ4"/>
<name>A0AAN9UXZ4_9PEZI</name>
<dbReference type="Gene3D" id="3.80.10.10">
    <property type="entry name" value="Ribonuclease Inhibitor"/>
    <property type="match status" value="1"/>
</dbReference>
<accession>A0AAN9UXZ4</accession>
<dbReference type="SUPFAM" id="SSF52047">
    <property type="entry name" value="RNI-like"/>
    <property type="match status" value="1"/>
</dbReference>
<organism evidence="1 2">
    <name type="scientific">Diatrype stigma</name>
    <dbReference type="NCBI Taxonomy" id="117547"/>
    <lineage>
        <taxon>Eukaryota</taxon>
        <taxon>Fungi</taxon>
        <taxon>Dikarya</taxon>
        <taxon>Ascomycota</taxon>
        <taxon>Pezizomycotina</taxon>
        <taxon>Sordariomycetes</taxon>
        <taxon>Xylariomycetidae</taxon>
        <taxon>Xylariales</taxon>
        <taxon>Diatrypaceae</taxon>
        <taxon>Diatrype</taxon>
    </lineage>
</organism>
<proteinExistence type="predicted"/>
<keyword evidence="2" id="KW-1185">Reference proteome</keyword>
<gene>
    <name evidence="1" type="ORF">SLS62_000011</name>
</gene>
<protein>
    <recommendedName>
        <fullName evidence="3">F-box domain-containing protein</fullName>
    </recommendedName>
</protein>
<evidence type="ECO:0008006" key="3">
    <source>
        <dbReference type="Google" id="ProtNLM"/>
    </source>
</evidence>
<evidence type="ECO:0000313" key="2">
    <source>
        <dbReference type="Proteomes" id="UP001320420"/>
    </source>
</evidence>
<comment type="caution">
    <text evidence="1">The sequence shown here is derived from an EMBL/GenBank/DDBJ whole genome shotgun (WGS) entry which is preliminary data.</text>
</comment>